<accession>A0A7T0C4J1</accession>
<name>A0A7T0C4J1_9BACT</name>
<protein>
    <submittedName>
        <fullName evidence="1">Uncharacterized protein</fullName>
    </submittedName>
</protein>
<sequence>MSAEFEKRKLEVIWALQEAELEQEAEWEDFKLMVQTAVQQVTSTRIKFLNEKVYAESSPGVEAMLFDFVIAATIFLLPEALVAAGALKGLSVIAQRLNILALPAGKALTKAVPVARITTTKGAVSALRTIEELTLKAAQASRNARIKGLVEAYAPQIALGEEYLIKGLADKIKKSNEVSVAEMMAGPEESKMPDAQLLDTLHSYANMQTKLVKLKLRHIIFGLNTGIYKSMEELDIIMQALGKAEYRASARSVDLNETLIMLNNQSLSPRDAMIKTFESIIWGYMYDFQVDEKDITIYPAPTLFLYLLFDKPEFKFKKRKLPPFPDNMWDYWLKNTIVDNLPEPITFSQLQGRDKIRKIAFAKQMVTRRAHNNEMVQDFLAPFDLAAEF</sequence>
<dbReference type="EMBL" id="CP048620">
    <property type="protein sequence ID" value="QPJ66307.1"/>
    <property type="molecule type" value="Genomic_DNA"/>
</dbReference>
<organism evidence="1 2">
    <name type="scientific">Candidatus Nitrohelix vancouverensis</name>
    <dbReference type="NCBI Taxonomy" id="2705534"/>
    <lineage>
        <taxon>Bacteria</taxon>
        <taxon>Pseudomonadati</taxon>
        <taxon>Nitrospinota/Tectimicrobiota group</taxon>
        <taxon>Nitrospinota</taxon>
        <taxon>Nitrospinia</taxon>
        <taxon>Nitrospinales</taxon>
        <taxon>Nitrospinaceae</taxon>
        <taxon>Candidatus Nitrohelix</taxon>
    </lineage>
</organism>
<proteinExistence type="predicted"/>
<evidence type="ECO:0000313" key="1">
    <source>
        <dbReference type="EMBL" id="QPJ66307.1"/>
    </source>
</evidence>
<dbReference type="KEGG" id="nva:G3M78_13255"/>
<dbReference type="AlphaFoldDB" id="A0A7T0C4J1"/>
<gene>
    <name evidence="1" type="ORF">G3M78_13255</name>
</gene>
<dbReference type="Proteomes" id="UP000594464">
    <property type="component" value="Chromosome"/>
</dbReference>
<reference evidence="2" key="1">
    <citation type="submission" date="2020-02" db="EMBL/GenBank/DDBJ databases">
        <title>Genomic and physiological characterization of two novel Nitrospinaceae genera.</title>
        <authorList>
            <person name="Mueller A.J."/>
            <person name="Jung M.-Y."/>
            <person name="Strachan C.R."/>
            <person name="Herbold C.W."/>
            <person name="Kirkegaard R.H."/>
            <person name="Daims H."/>
        </authorList>
    </citation>
    <scope>NUCLEOTIDE SEQUENCE [LARGE SCALE GENOMIC DNA]</scope>
</reference>
<evidence type="ECO:0000313" key="2">
    <source>
        <dbReference type="Proteomes" id="UP000594464"/>
    </source>
</evidence>